<dbReference type="VEuPathDB" id="FungiDB:DIURU_002301"/>
<keyword evidence="10 13" id="KW-0472">Membrane</keyword>
<keyword evidence="6" id="KW-0256">Endoplasmic reticulum</keyword>
<evidence type="ECO:0000256" key="9">
    <source>
        <dbReference type="ARBA" id="ARBA00023004"/>
    </source>
</evidence>
<accession>A0A642UR75</accession>
<dbReference type="PANTHER" id="PTHR19359">
    <property type="entry name" value="CYTOCHROME B5"/>
    <property type="match status" value="1"/>
</dbReference>
<keyword evidence="4 13" id="KW-0812">Transmembrane</keyword>
<evidence type="ECO:0000256" key="2">
    <source>
        <dbReference type="ARBA" id="ARBA00022448"/>
    </source>
</evidence>
<dbReference type="OrthoDB" id="260519at2759"/>
<dbReference type="Gene3D" id="3.10.120.10">
    <property type="entry name" value="Cytochrome b5-like heme/steroid binding domain"/>
    <property type="match status" value="1"/>
</dbReference>
<keyword evidence="13" id="KW-1133">Transmembrane helix</keyword>
<keyword evidence="2" id="KW-0813">Transport</keyword>
<dbReference type="GO" id="GO:0005789">
    <property type="term" value="C:endoplasmic reticulum membrane"/>
    <property type="evidence" value="ECO:0007669"/>
    <property type="project" value="UniProtKB-SubCell"/>
</dbReference>
<dbReference type="GO" id="GO:0046872">
    <property type="term" value="F:metal ion binding"/>
    <property type="evidence" value="ECO:0007669"/>
    <property type="project" value="UniProtKB-KW"/>
</dbReference>
<dbReference type="PRINTS" id="PR00363">
    <property type="entry name" value="CYTOCHROMEB5"/>
</dbReference>
<feature type="transmembrane region" description="Helical" evidence="13">
    <location>
        <begin position="100"/>
        <end position="118"/>
    </location>
</feature>
<dbReference type="FunFam" id="3.10.120.10:FF:000002">
    <property type="entry name" value="Cytochrome b5 type B"/>
    <property type="match status" value="1"/>
</dbReference>
<evidence type="ECO:0000256" key="7">
    <source>
        <dbReference type="ARBA" id="ARBA00022848"/>
    </source>
</evidence>
<evidence type="ECO:0000256" key="4">
    <source>
        <dbReference type="ARBA" id="ARBA00022692"/>
    </source>
</evidence>
<reference evidence="15 16" key="1">
    <citation type="submission" date="2019-07" db="EMBL/GenBank/DDBJ databases">
        <title>Genome assembly of two rare yeast pathogens: Diutina rugosa and Trichomonascus ciferrii.</title>
        <authorList>
            <person name="Mixao V."/>
            <person name="Saus E."/>
            <person name="Hansen A."/>
            <person name="Lass-Flor C."/>
            <person name="Gabaldon T."/>
        </authorList>
    </citation>
    <scope>NUCLEOTIDE SEQUENCE [LARGE SCALE GENOMIC DNA]</scope>
    <source>
        <strain evidence="15 16">CBS 613</strain>
    </source>
</reference>
<evidence type="ECO:0000256" key="1">
    <source>
        <dbReference type="ARBA" id="ARBA00004131"/>
    </source>
</evidence>
<dbReference type="InterPro" id="IPR001199">
    <property type="entry name" value="Cyt_B5-like_heme/steroid-bd"/>
</dbReference>
<dbReference type="OMA" id="APKWSET"/>
<keyword evidence="7" id="KW-0492">Microsome</keyword>
<dbReference type="RefSeq" id="XP_034012995.1">
    <property type="nucleotide sequence ID" value="XM_034154938.1"/>
</dbReference>
<organism evidence="15 16">
    <name type="scientific">Diutina rugosa</name>
    <name type="common">Yeast</name>
    <name type="synonym">Candida rugosa</name>
    <dbReference type="NCBI Taxonomy" id="5481"/>
    <lineage>
        <taxon>Eukaryota</taxon>
        <taxon>Fungi</taxon>
        <taxon>Dikarya</taxon>
        <taxon>Ascomycota</taxon>
        <taxon>Saccharomycotina</taxon>
        <taxon>Pichiomycetes</taxon>
        <taxon>Debaryomycetaceae</taxon>
        <taxon>Diutina</taxon>
    </lineage>
</organism>
<sequence>MSKEISAAEVAKHNKQGDYWMIYNGEVYDVSKFADEHPGGEEVLADVAGTDATEAFDDIGHSDEAHEIMIPLKIGTLQGGTVKKIETAQSRVSEDTGSSSGFLAGVGLVIVAVLAYYLKQNGYF</sequence>
<keyword evidence="3" id="KW-0349">Heme</keyword>
<evidence type="ECO:0000313" key="15">
    <source>
        <dbReference type="EMBL" id="KAA8903789.1"/>
    </source>
</evidence>
<keyword evidence="8" id="KW-0249">Electron transport</keyword>
<dbReference type="SMART" id="SM01117">
    <property type="entry name" value="Cyt-b5"/>
    <property type="match status" value="1"/>
</dbReference>
<dbReference type="SUPFAM" id="SSF55856">
    <property type="entry name" value="Cytochrome b5-like heme/steroid binding domain"/>
    <property type="match status" value="1"/>
</dbReference>
<dbReference type="AlphaFoldDB" id="A0A642UR75"/>
<dbReference type="PANTHER" id="PTHR19359:SF150">
    <property type="entry name" value="CYTOCHROME B5"/>
    <property type="match status" value="1"/>
</dbReference>
<evidence type="ECO:0000313" key="16">
    <source>
        <dbReference type="Proteomes" id="UP000449547"/>
    </source>
</evidence>
<evidence type="ECO:0000256" key="3">
    <source>
        <dbReference type="ARBA" id="ARBA00022617"/>
    </source>
</evidence>
<keyword evidence="5" id="KW-0479">Metal-binding</keyword>
<evidence type="ECO:0000256" key="10">
    <source>
        <dbReference type="ARBA" id="ARBA00023136"/>
    </source>
</evidence>
<dbReference type="EMBL" id="SWFT01000066">
    <property type="protein sequence ID" value="KAA8903789.1"/>
    <property type="molecule type" value="Genomic_DNA"/>
</dbReference>
<comment type="caution">
    <text evidence="15">The sequence shown here is derived from an EMBL/GenBank/DDBJ whole genome shotgun (WGS) entry which is preliminary data.</text>
</comment>
<keyword evidence="16" id="KW-1185">Reference proteome</keyword>
<dbReference type="GeneID" id="54780952"/>
<evidence type="ECO:0000256" key="13">
    <source>
        <dbReference type="SAM" id="Phobius"/>
    </source>
</evidence>
<evidence type="ECO:0000256" key="5">
    <source>
        <dbReference type="ARBA" id="ARBA00022723"/>
    </source>
</evidence>
<dbReference type="Pfam" id="PF00173">
    <property type="entry name" value="Cyt-b5"/>
    <property type="match status" value="1"/>
</dbReference>
<evidence type="ECO:0000256" key="6">
    <source>
        <dbReference type="ARBA" id="ARBA00022824"/>
    </source>
</evidence>
<protein>
    <recommendedName>
        <fullName evidence="14">Cytochrome b5 heme-binding domain-containing protein</fullName>
    </recommendedName>
</protein>
<gene>
    <name evidence="15" type="ORF">DIURU_002301</name>
</gene>
<dbReference type="GO" id="GO:0020037">
    <property type="term" value="F:heme binding"/>
    <property type="evidence" value="ECO:0007669"/>
    <property type="project" value="TreeGrafter"/>
</dbReference>
<dbReference type="Proteomes" id="UP000449547">
    <property type="component" value="Unassembled WGS sequence"/>
</dbReference>
<comment type="subcellular location">
    <subcellularLocation>
        <location evidence="1">Endoplasmic reticulum membrane</location>
        <topology evidence="1">Single-pass membrane protein</topology>
        <orientation evidence="1">Cytoplasmic side</orientation>
    </subcellularLocation>
    <subcellularLocation>
        <location evidence="11">Microsome membrane</location>
        <topology evidence="11">Single-pass membrane protein</topology>
        <orientation evidence="11">Cytoplasmic side</orientation>
    </subcellularLocation>
</comment>
<proteinExistence type="inferred from homology"/>
<evidence type="ECO:0000259" key="14">
    <source>
        <dbReference type="PROSITE" id="PS50255"/>
    </source>
</evidence>
<keyword evidence="9" id="KW-0408">Iron</keyword>
<evidence type="ECO:0000256" key="12">
    <source>
        <dbReference type="ARBA" id="ARBA00038168"/>
    </source>
</evidence>
<dbReference type="InterPro" id="IPR050668">
    <property type="entry name" value="Cytochrome_b5"/>
</dbReference>
<dbReference type="PROSITE" id="PS50255">
    <property type="entry name" value="CYTOCHROME_B5_2"/>
    <property type="match status" value="1"/>
</dbReference>
<feature type="domain" description="Cytochrome b5 heme-binding" evidence="14">
    <location>
        <begin position="2"/>
        <end position="78"/>
    </location>
</feature>
<dbReference type="InterPro" id="IPR036400">
    <property type="entry name" value="Cyt_B5-like_heme/steroid_sf"/>
</dbReference>
<comment type="similarity">
    <text evidence="12">Belongs to the cytochrome b5 family.</text>
</comment>
<evidence type="ECO:0000256" key="8">
    <source>
        <dbReference type="ARBA" id="ARBA00022982"/>
    </source>
</evidence>
<evidence type="ECO:0000256" key="11">
    <source>
        <dbReference type="ARBA" id="ARBA00037877"/>
    </source>
</evidence>
<name>A0A642UR75_DIURU</name>